<dbReference type="STRING" id="1297742.A176_005662"/>
<dbReference type="EMBL" id="CP012109">
    <property type="protein sequence ID" value="AKQ68750.1"/>
    <property type="molecule type" value="Genomic_DNA"/>
</dbReference>
<evidence type="ECO:0000313" key="3">
    <source>
        <dbReference type="EMBL" id="AKQ68750.1"/>
    </source>
</evidence>
<evidence type="ECO:0000256" key="2">
    <source>
        <dbReference type="SAM" id="SignalP"/>
    </source>
</evidence>
<dbReference type="AlphaFoldDB" id="A0A0H4X570"/>
<keyword evidence="4" id="KW-1185">Reference proteome</keyword>
<reference evidence="3 4" key="1">
    <citation type="journal article" date="2016" name="PLoS ONE">
        <title>Complete Genome Sequence and Comparative Genomics of a Novel Myxobacterium Myxococcus hansupus.</title>
        <authorList>
            <person name="Sharma G."/>
            <person name="Narwani T."/>
            <person name="Subramanian S."/>
        </authorList>
    </citation>
    <scope>NUCLEOTIDE SEQUENCE [LARGE SCALE GENOMIC DNA]</scope>
    <source>
        <strain evidence="4">mixupus</strain>
    </source>
</reference>
<keyword evidence="2" id="KW-0732">Signal</keyword>
<dbReference type="OrthoDB" id="5382086at2"/>
<organism evidence="3 4">
    <name type="scientific">Pseudomyxococcus hansupus</name>
    <dbReference type="NCBI Taxonomy" id="1297742"/>
    <lineage>
        <taxon>Bacteria</taxon>
        <taxon>Pseudomonadati</taxon>
        <taxon>Myxococcota</taxon>
        <taxon>Myxococcia</taxon>
        <taxon>Myxococcales</taxon>
        <taxon>Cystobacterineae</taxon>
        <taxon>Myxococcaceae</taxon>
        <taxon>Pseudomyxococcus</taxon>
    </lineage>
</organism>
<dbReference type="PATRIC" id="fig|1297742.4.peg.5759"/>
<dbReference type="RefSeq" id="WP_044889356.1">
    <property type="nucleotide sequence ID" value="NZ_CP012109.1"/>
</dbReference>
<dbReference type="PROSITE" id="PS51257">
    <property type="entry name" value="PROKAR_LIPOPROTEIN"/>
    <property type="match status" value="1"/>
</dbReference>
<proteinExistence type="predicted"/>
<sequence>MNRAFRTLAAVGLAACVSGAGLAACGLADNTLAGSVSELFPLDVSRVEALRNTEAFQVSYYRNNDLDVDLVVRLTVSTEGLDLRPGSKVDLAGTTPSGQARATVVHLGAGEPARVLAPVQKGDLQLESGGNPGEPTRGNFSMSFVRGDGYGAGRNLEGAFSVVTQDASFGPEPGQLLDGGVPPPDAGTPPD</sequence>
<keyword evidence="3" id="KW-0449">Lipoprotein</keyword>
<feature type="signal peptide" evidence="2">
    <location>
        <begin position="1"/>
        <end position="23"/>
    </location>
</feature>
<evidence type="ECO:0000256" key="1">
    <source>
        <dbReference type="SAM" id="MobiDB-lite"/>
    </source>
</evidence>
<feature type="chain" id="PRO_5005212330" evidence="2">
    <location>
        <begin position="24"/>
        <end position="191"/>
    </location>
</feature>
<name>A0A0H4X570_9BACT</name>
<protein>
    <submittedName>
        <fullName evidence="3">Putative lipoprotein</fullName>
    </submittedName>
</protein>
<feature type="compositionally biased region" description="Pro residues" evidence="1">
    <location>
        <begin position="181"/>
        <end position="191"/>
    </location>
</feature>
<feature type="region of interest" description="Disordered" evidence="1">
    <location>
        <begin position="166"/>
        <end position="191"/>
    </location>
</feature>
<accession>A0A0H4X570</accession>
<gene>
    <name evidence="3" type="ORF">A176_005662</name>
</gene>
<evidence type="ECO:0000313" key="4">
    <source>
        <dbReference type="Proteomes" id="UP000009026"/>
    </source>
</evidence>
<dbReference type="KEGG" id="mym:A176_005662"/>
<dbReference type="Proteomes" id="UP000009026">
    <property type="component" value="Chromosome"/>
</dbReference>